<name>A0A5S9PJK7_9GAMM</name>
<organism evidence="1 2">
    <name type="scientific">BD1-7 clade bacterium</name>
    <dbReference type="NCBI Taxonomy" id="2029982"/>
    <lineage>
        <taxon>Bacteria</taxon>
        <taxon>Pseudomonadati</taxon>
        <taxon>Pseudomonadota</taxon>
        <taxon>Gammaproteobacteria</taxon>
        <taxon>Cellvibrionales</taxon>
        <taxon>Spongiibacteraceae</taxon>
        <taxon>BD1-7 clade</taxon>
    </lineage>
</organism>
<protein>
    <submittedName>
        <fullName evidence="1">Uncharacterized protein</fullName>
    </submittedName>
</protein>
<proteinExistence type="predicted"/>
<dbReference type="OrthoDB" id="6213021at2"/>
<accession>A0A5S9PJK7</accession>
<dbReference type="Proteomes" id="UP000441399">
    <property type="component" value="Unassembled WGS sequence"/>
</dbReference>
<dbReference type="AlphaFoldDB" id="A0A5S9PJK7"/>
<gene>
    <name evidence="1" type="ORF">OPDIPICF_04619</name>
</gene>
<evidence type="ECO:0000313" key="1">
    <source>
        <dbReference type="EMBL" id="CAA0104190.1"/>
    </source>
</evidence>
<dbReference type="EMBL" id="CACSIO010000011">
    <property type="protein sequence ID" value="CAA0104190.1"/>
    <property type="molecule type" value="Genomic_DNA"/>
</dbReference>
<evidence type="ECO:0000313" key="2">
    <source>
        <dbReference type="Proteomes" id="UP000441399"/>
    </source>
</evidence>
<reference evidence="1 2" key="1">
    <citation type="submission" date="2019-11" db="EMBL/GenBank/DDBJ databases">
        <authorList>
            <person name="Holert J."/>
        </authorList>
    </citation>
    <scope>NUCLEOTIDE SEQUENCE [LARGE SCALE GENOMIC DNA]</scope>
    <source>
        <strain evidence="1">SB11_3</strain>
    </source>
</reference>
<keyword evidence="2" id="KW-1185">Reference proteome</keyword>
<sequence length="310" mass="35058">MKNVFMRLRVQSEGVRFRAIVNGNEIERAPKGEECRSERPVNPYLVSGKNTMEIDFYPWSKAKSKLFKNEDAYVCVDLIAYDEGGLLGPDGCVVSSLRYGQSVVAGGLNIAGSKASGVYTFSDIEGNNSDAFDGAKYELGDVYINDGLPISNAGNIYRDVSFATEFPAWKYLSSETMPQIADMSDDEYYQVLIPSLFKEYQKIHDALGVKDLDSIMPLFNERNSEMDSAFYHEAGTYEGKLRASLESQFDTGMILADIDQKYVEAIVSDNGKLAKLDEPYLIYFHDEEKSIFTGYDIWFRREDDKWIISR</sequence>